<feature type="non-terminal residue" evidence="9">
    <location>
        <position position="1"/>
    </location>
</feature>
<keyword evidence="4" id="KW-0521">NADP</keyword>
<dbReference type="SUPFAM" id="SSF55347">
    <property type="entry name" value="Glyceraldehyde-3-phosphate dehydrogenase-like, C-terminal domain"/>
    <property type="match status" value="1"/>
</dbReference>
<accession>A0A7V2T135</accession>
<dbReference type="EC" id="1.1.1.49" evidence="9"/>
<gene>
    <name evidence="9" type="ORF">ENJ51_02435</name>
</gene>
<dbReference type="GO" id="GO:0006006">
    <property type="term" value="P:glucose metabolic process"/>
    <property type="evidence" value="ECO:0007669"/>
    <property type="project" value="UniProtKB-KW"/>
</dbReference>
<dbReference type="SUPFAM" id="SSF51735">
    <property type="entry name" value="NAD(P)-binding Rossmann-fold domains"/>
    <property type="match status" value="1"/>
</dbReference>
<dbReference type="EMBL" id="DRMS01000096">
    <property type="protein sequence ID" value="HFC91653.1"/>
    <property type="molecule type" value="Genomic_DNA"/>
</dbReference>
<dbReference type="InterPro" id="IPR001282">
    <property type="entry name" value="G6P_DH"/>
</dbReference>
<dbReference type="GO" id="GO:0050661">
    <property type="term" value="F:NADP binding"/>
    <property type="evidence" value="ECO:0007669"/>
    <property type="project" value="InterPro"/>
</dbReference>
<comment type="pathway">
    <text evidence="1">Carbohydrate degradation; pentose phosphate pathway; D-ribulose 5-phosphate from D-glucose 6-phosphate (oxidative stage): step 1/3.</text>
</comment>
<keyword evidence="5 9" id="KW-0560">Oxidoreductase</keyword>
<keyword evidence="6" id="KW-0119">Carbohydrate metabolism</keyword>
<dbReference type="PANTHER" id="PTHR23429:SF0">
    <property type="entry name" value="GLUCOSE-6-PHOSPHATE 1-DEHYDROGENASE"/>
    <property type="match status" value="1"/>
</dbReference>
<dbReference type="Proteomes" id="UP000885750">
    <property type="component" value="Unassembled WGS sequence"/>
</dbReference>
<dbReference type="AlphaFoldDB" id="A0A7V2T135"/>
<reference evidence="9" key="1">
    <citation type="journal article" date="2020" name="mSystems">
        <title>Genome- and Community-Level Interaction Insights into Carbon Utilization and Element Cycling Functions of Hydrothermarchaeota in Hydrothermal Sediment.</title>
        <authorList>
            <person name="Zhou Z."/>
            <person name="Liu Y."/>
            <person name="Xu W."/>
            <person name="Pan J."/>
            <person name="Luo Z.H."/>
            <person name="Li M."/>
        </authorList>
    </citation>
    <scope>NUCLEOTIDE SEQUENCE [LARGE SCALE GENOMIC DNA]</scope>
    <source>
        <strain evidence="9">HyVt-493</strain>
    </source>
</reference>
<evidence type="ECO:0000259" key="8">
    <source>
        <dbReference type="Pfam" id="PF02781"/>
    </source>
</evidence>
<dbReference type="UniPathway" id="UPA00115">
    <property type="reaction ID" value="UER00408"/>
</dbReference>
<evidence type="ECO:0000313" key="9">
    <source>
        <dbReference type="EMBL" id="HFC91653.1"/>
    </source>
</evidence>
<sequence>NCTFVIFGATGNLARTKLMPALYHLFKDGLLPENINILGVARSISKREDWLIALKKDLKEPARGGLDEAVFERFCNHLDCLRSGLKTTEDYQQLKDYIKHQGFSKNIAFYFSLPPSLYASIAASLSDIGLLTEDQGWRRVVVEKPFGSDLETAKNLQRHFDRYLKESQIYRIDHYLGKETVQNVQVFRFANLLLEPLWNRNYIDHVQISHAESIGIGSRSAYYDGIGALRDMIQSHLLQLLSLVAMEPPVSMQAEDLRDEKVKLLRSISPIPKSAVSSHAFRAQYAAGEVDGKRVKSYLQEDNIPQDSVCETYAALKLHIDNWRWRGVPFYLRTSKRMKEKHSMIAICFRQTPKQFFRTSQLEQFEPNWLLIGIQPDESLRMELTVKKPGLEMKTKVISLDACFSDEVNKDAYEGLLLDVMEGDHTLFLRSDEVEVSWKIIDPVLRSWASQRDYIATYPAGSWGADESLRLFEKEGQRWRNSLEPE</sequence>
<dbReference type="InterPro" id="IPR022675">
    <property type="entry name" value="G6P_DH_C"/>
</dbReference>
<organism evidence="9">
    <name type="scientific">Leucothrix mucor</name>
    <dbReference type="NCBI Taxonomy" id="45248"/>
    <lineage>
        <taxon>Bacteria</taxon>
        <taxon>Pseudomonadati</taxon>
        <taxon>Pseudomonadota</taxon>
        <taxon>Gammaproteobacteria</taxon>
        <taxon>Thiotrichales</taxon>
        <taxon>Thiotrichaceae</taxon>
        <taxon>Leucothrix</taxon>
    </lineage>
</organism>
<evidence type="ECO:0000256" key="3">
    <source>
        <dbReference type="ARBA" id="ARBA00022526"/>
    </source>
</evidence>
<dbReference type="Gene3D" id="3.40.50.720">
    <property type="entry name" value="NAD(P)-binding Rossmann-like Domain"/>
    <property type="match status" value="1"/>
</dbReference>
<dbReference type="Gene3D" id="3.30.360.10">
    <property type="entry name" value="Dihydrodipicolinate Reductase, domain 2"/>
    <property type="match status" value="1"/>
</dbReference>
<dbReference type="GO" id="GO:0004345">
    <property type="term" value="F:glucose-6-phosphate dehydrogenase activity"/>
    <property type="evidence" value="ECO:0007669"/>
    <property type="project" value="UniProtKB-EC"/>
</dbReference>
<name>A0A7V2T135_LEUMU</name>
<dbReference type="NCBIfam" id="TIGR00871">
    <property type="entry name" value="zwf"/>
    <property type="match status" value="1"/>
</dbReference>
<evidence type="ECO:0000256" key="4">
    <source>
        <dbReference type="ARBA" id="ARBA00022857"/>
    </source>
</evidence>
<feature type="domain" description="Glucose-6-phosphate dehydrogenase NAD-binding" evidence="7">
    <location>
        <begin position="5"/>
        <end position="183"/>
    </location>
</feature>
<feature type="domain" description="Glucose-6-phosphate dehydrogenase C-terminal" evidence="8">
    <location>
        <begin position="186"/>
        <end position="480"/>
    </location>
</feature>
<dbReference type="Pfam" id="PF00479">
    <property type="entry name" value="G6PD_N"/>
    <property type="match status" value="1"/>
</dbReference>
<evidence type="ECO:0000256" key="1">
    <source>
        <dbReference type="ARBA" id="ARBA00004937"/>
    </source>
</evidence>
<dbReference type="PRINTS" id="PR00079">
    <property type="entry name" value="G6PDHDRGNASE"/>
</dbReference>
<dbReference type="PROSITE" id="PS00069">
    <property type="entry name" value="G6P_DEHYDROGENASE"/>
    <property type="match status" value="1"/>
</dbReference>
<dbReference type="PANTHER" id="PTHR23429">
    <property type="entry name" value="GLUCOSE-6-PHOSPHATE 1-DEHYDROGENASE G6PD"/>
    <property type="match status" value="1"/>
</dbReference>
<evidence type="ECO:0000256" key="6">
    <source>
        <dbReference type="ARBA" id="ARBA00023277"/>
    </source>
</evidence>
<comment type="similarity">
    <text evidence="2">Belongs to the glucose-6-phosphate dehydrogenase family.</text>
</comment>
<evidence type="ECO:0000259" key="7">
    <source>
        <dbReference type="Pfam" id="PF00479"/>
    </source>
</evidence>
<dbReference type="PIRSF" id="PIRSF000110">
    <property type="entry name" value="G6PD"/>
    <property type="match status" value="1"/>
</dbReference>
<dbReference type="HAMAP" id="MF_00966">
    <property type="entry name" value="G6PD"/>
    <property type="match status" value="1"/>
</dbReference>
<dbReference type="Pfam" id="PF02781">
    <property type="entry name" value="G6PD_C"/>
    <property type="match status" value="1"/>
</dbReference>
<comment type="caution">
    <text evidence="9">The sequence shown here is derived from an EMBL/GenBank/DDBJ whole genome shotgun (WGS) entry which is preliminary data.</text>
</comment>
<dbReference type="InterPro" id="IPR036291">
    <property type="entry name" value="NAD(P)-bd_dom_sf"/>
</dbReference>
<proteinExistence type="inferred from homology"/>
<dbReference type="InterPro" id="IPR022674">
    <property type="entry name" value="G6P_DH_NAD-bd"/>
</dbReference>
<protein>
    <submittedName>
        <fullName evidence="9">Glucose-6-phosphate dehydrogenase</fullName>
        <ecNumber evidence="9">1.1.1.49</ecNumber>
    </submittedName>
</protein>
<evidence type="ECO:0000256" key="5">
    <source>
        <dbReference type="ARBA" id="ARBA00023002"/>
    </source>
</evidence>
<keyword evidence="3" id="KW-0313">Glucose metabolism</keyword>
<dbReference type="GO" id="GO:0009051">
    <property type="term" value="P:pentose-phosphate shunt, oxidative branch"/>
    <property type="evidence" value="ECO:0007669"/>
    <property type="project" value="TreeGrafter"/>
</dbReference>
<dbReference type="GO" id="GO:0005829">
    <property type="term" value="C:cytosol"/>
    <property type="evidence" value="ECO:0007669"/>
    <property type="project" value="TreeGrafter"/>
</dbReference>
<evidence type="ECO:0000256" key="2">
    <source>
        <dbReference type="ARBA" id="ARBA00009975"/>
    </source>
</evidence>
<dbReference type="InterPro" id="IPR019796">
    <property type="entry name" value="G6P_DH_AS"/>
</dbReference>